<gene>
    <name evidence="2" type="ORF">H0A72_04530</name>
</gene>
<dbReference type="EMBL" id="JACCEM010000002">
    <property type="protein sequence ID" value="NYT48571.1"/>
    <property type="molecule type" value="Genomic_DNA"/>
</dbReference>
<dbReference type="RefSeq" id="WP_180153860.1">
    <property type="nucleotide sequence ID" value="NZ_JACCEM010000002.1"/>
</dbReference>
<sequence>MDAVQGAGFEELNRSLAAYIQHLVLSRAQPQEAVPQVTSLRELAMLISEKPGMWARQWKRMGILEGRKEGREEGFQEGRQEGIAQGLRQEGELSGQAALLERLLTRKFGPLPDTLVQRIRTGSDSDLETFRRRRLHRTSVCFVISPDAGLPRCRMAYGRTISSACGHASS</sequence>
<dbReference type="Proteomes" id="UP000559809">
    <property type="component" value="Unassembled WGS sequence"/>
</dbReference>
<accession>A0A853G178</accession>
<protein>
    <submittedName>
        <fullName evidence="2">DUF4351 domain-containing protein</fullName>
    </submittedName>
</protein>
<dbReference type="InterPro" id="IPR025587">
    <property type="entry name" value="DUF4351"/>
</dbReference>
<evidence type="ECO:0000259" key="1">
    <source>
        <dbReference type="Pfam" id="PF14261"/>
    </source>
</evidence>
<keyword evidence="3" id="KW-1185">Reference proteome</keyword>
<evidence type="ECO:0000313" key="2">
    <source>
        <dbReference type="EMBL" id="NYT48571.1"/>
    </source>
</evidence>
<evidence type="ECO:0000313" key="3">
    <source>
        <dbReference type="Proteomes" id="UP000559809"/>
    </source>
</evidence>
<feature type="domain" description="DUF4351" evidence="1">
    <location>
        <begin position="89"/>
        <end position="129"/>
    </location>
</feature>
<comment type="caution">
    <text evidence="2">The sequence shown here is derived from an EMBL/GenBank/DDBJ whole genome shotgun (WGS) entry which is preliminary data.</text>
</comment>
<name>A0A853G178_9BURK</name>
<proteinExistence type="predicted"/>
<dbReference type="Pfam" id="PF14261">
    <property type="entry name" value="DUF4351"/>
    <property type="match status" value="1"/>
</dbReference>
<organism evidence="2 3">
    <name type="scientific">Parapusillimonas granuli</name>
    <dbReference type="NCBI Taxonomy" id="380911"/>
    <lineage>
        <taxon>Bacteria</taxon>
        <taxon>Pseudomonadati</taxon>
        <taxon>Pseudomonadota</taxon>
        <taxon>Betaproteobacteria</taxon>
        <taxon>Burkholderiales</taxon>
        <taxon>Alcaligenaceae</taxon>
        <taxon>Parapusillimonas</taxon>
    </lineage>
</organism>
<dbReference type="AlphaFoldDB" id="A0A853G178"/>
<reference evidence="2 3" key="1">
    <citation type="submission" date="2020-07" db="EMBL/GenBank/DDBJ databases">
        <title>Taxonomic revisions and descriptions of new bacterial species based on genomic comparisons in the high-G+C-content subgroup of the family Alcaligenaceae.</title>
        <authorList>
            <person name="Szabo A."/>
            <person name="Felfoldi T."/>
        </authorList>
    </citation>
    <scope>NUCLEOTIDE SEQUENCE [LARGE SCALE GENOMIC DNA]</scope>
    <source>
        <strain evidence="2 3">LMG 24012</strain>
    </source>
</reference>